<keyword evidence="4" id="KW-0132">Cell division</keyword>
<dbReference type="GO" id="GO:0005876">
    <property type="term" value="C:spindle microtubule"/>
    <property type="evidence" value="ECO:0007669"/>
    <property type="project" value="TreeGrafter"/>
</dbReference>
<dbReference type="InterPro" id="IPR016024">
    <property type="entry name" value="ARM-type_fold"/>
</dbReference>
<dbReference type="SMART" id="SM01349">
    <property type="entry name" value="TOG"/>
    <property type="match status" value="1"/>
</dbReference>
<keyword evidence="13" id="KW-1185">Reference proteome</keyword>
<feature type="compositionally biased region" description="Basic and acidic residues" evidence="10">
    <location>
        <begin position="561"/>
        <end position="570"/>
    </location>
</feature>
<evidence type="ECO:0000256" key="8">
    <source>
        <dbReference type="ARBA" id="ARBA00023212"/>
    </source>
</evidence>
<gene>
    <name evidence="12" type="ORF">JAAARDRAFT_193867</name>
</gene>
<dbReference type="PROSITE" id="PS50077">
    <property type="entry name" value="HEAT_REPEAT"/>
    <property type="match status" value="1"/>
</dbReference>
<dbReference type="EMBL" id="KL197719">
    <property type="protein sequence ID" value="KDQ57562.1"/>
    <property type="molecule type" value="Genomic_DNA"/>
</dbReference>
<dbReference type="InParanoid" id="A0A067Q251"/>
<dbReference type="PANTHER" id="PTHR21567">
    <property type="entry name" value="CLASP"/>
    <property type="match status" value="1"/>
</dbReference>
<evidence type="ECO:0000256" key="4">
    <source>
        <dbReference type="ARBA" id="ARBA00022618"/>
    </source>
</evidence>
<dbReference type="GO" id="GO:1902903">
    <property type="term" value="P:regulation of supramolecular fiber organization"/>
    <property type="evidence" value="ECO:0007669"/>
    <property type="project" value="UniProtKB-ARBA"/>
</dbReference>
<dbReference type="AlphaFoldDB" id="A0A067Q251"/>
<dbReference type="GO" id="GO:0005815">
    <property type="term" value="C:microtubule organizing center"/>
    <property type="evidence" value="ECO:0007669"/>
    <property type="project" value="TreeGrafter"/>
</dbReference>
<evidence type="ECO:0000256" key="7">
    <source>
        <dbReference type="ARBA" id="ARBA00022776"/>
    </source>
</evidence>
<evidence type="ECO:0000259" key="11">
    <source>
        <dbReference type="SMART" id="SM01349"/>
    </source>
</evidence>
<feature type="region of interest" description="Disordered" evidence="10">
    <location>
        <begin position="247"/>
        <end position="430"/>
    </location>
</feature>
<keyword evidence="8" id="KW-0206">Cytoskeleton</keyword>
<evidence type="ECO:0000256" key="1">
    <source>
        <dbReference type="ARBA" id="ARBA00004186"/>
    </source>
</evidence>
<feature type="compositionally biased region" description="Polar residues" evidence="10">
    <location>
        <begin position="294"/>
        <end position="306"/>
    </location>
</feature>
<dbReference type="OrthoDB" id="46159at2759"/>
<dbReference type="Proteomes" id="UP000027265">
    <property type="component" value="Unassembled WGS sequence"/>
</dbReference>
<evidence type="ECO:0000256" key="9">
    <source>
        <dbReference type="PROSITE-ProRule" id="PRU00103"/>
    </source>
</evidence>
<dbReference type="GO" id="GO:0005881">
    <property type="term" value="C:cytoplasmic microtubule"/>
    <property type="evidence" value="ECO:0007669"/>
    <property type="project" value="TreeGrafter"/>
</dbReference>
<sequence length="803" mass="84950">MAPRIPTTIPCDSATTLEHELISIRSTLVLPETEESWDKIAGGVSRLIALCRGGACDFPTSLVSAIRELSRPLTTSLSSERSRLSGTAIDLVGVMAAGLSLSFEPLLPIFLPTILTLCTKPNKLAVTRARACLSTIIDSTRLPAILPFLLGAVKDKSASLRLTATESVLACMNCFNPPDLEREARARDIEAVIRTTATDASADVRKASRRVFEAYKIVLPLRVDQFTAPLTPTTRKYLDVQVKPISNHQAPTTSRPQSALSSRSGDVVREHRKPLSSSVRAAPSISRPTMHVRCQSSTTLLPSSNDRSVDPRGGSTTDGGPLIYNELMPPPPAVPSRPPQPPRRVEAGARRIAPSSSRDNDPTTQSSMTDGSTHPLSKSGLAQRPQAPALPGSSTGPTRASANLQPIPSAAGAKRPPATNIPNTKTGDLAAVDIAERQASGPRRVPRPIDMDCDAAKSHPTISTDGSTQTKPLKPAPAPVALIKGQGTTSKCIEVATTSKPANSVKPPTSAFASSGTSHSQIPTGITARKGKLASKMEANRMGGITKPTASQLQRMKSIGVEKRQGERLAVKPTWGRSAVPKSSSGGGSVTVSRKKAKPLPVTVPVEPSVLEKDESDLNPEAVPLPPSPSPPIAASIVSGDTWDEQEHQALENVEESTGSDDKAEFRTPDLPPTPVAQDPAVVHTPRPETTGERDVWFKNEVDDSLVRTPISALVSSIERGFLFTPCSPLSPPEHYAARFCDNSADRTISASETQANGEGGLLFGVLQSRPLISEESRGAVGYPNICAGDGEVGRAALLDVNL</sequence>
<feature type="compositionally biased region" description="Polar residues" evidence="10">
    <location>
        <begin position="354"/>
        <end position="376"/>
    </location>
</feature>
<organism evidence="12 13">
    <name type="scientific">Jaapia argillacea MUCL 33604</name>
    <dbReference type="NCBI Taxonomy" id="933084"/>
    <lineage>
        <taxon>Eukaryota</taxon>
        <taxon>Fungi</taxon>
        <taxon>Dikarya</taxon>
        <taxon>Basidiomycota</taxon>
        <taxon>Agaricomycotina</taxon>
        <taxon>Agaricomycetes</taxon>
        <taxon>Agaricomycetidae</taxon>
        <taxon>Jaapiales</taxon>
        <taxon>Jaapiaceae</taxon>
        <taxon>Jaapia</taxon>
    </lineage>
</organism>
<feature type="region of interest" description="Disordered" evidence="10">
    <location>
        <begin position="652"/>
        <end position="693"/>
    </location>
</feature>
<accession>A0A067Q251</accession>
<keyword evidence="3" id="KW-0963">Cytoplasm</keyword>
<dbReference type="SUPFAM" id="SSF48371">
    <property type="entry name" value="ARM repeat"/>
    <property type="match status" value="1"/>
</dbReference>
<dbReference type="GO" id="GO:0051301">
    <property type="term" value="P:cell division"/>
    <property type="evidence" value="ECO:0007669"/>
    <property type="project" value="UniProtKB-KW"/>
</dbReference>
<dbReference type="GO" id="GO:1990023">
    <property type="term" value="C:mitotic spindle midzone"/>
    <property type="evidence" value="ECO:0007669"/>
    <property type="project" value="TreeGrafter"/>
</dbReference>
<dbReference type="InterPro" id="IPR034085">
    <property type="entry name" value="TOG"/>
</dbReference>
<keyword evidence="7" id="KW-0131">Cell cycle</keyword>
<evidence type="ECO:0000256" key="3">
    <source>
        <dbReference type="ARBA" id="ARBA00022490"/>
    </source>
</evidence>
<feature type="region of interest" description="Disordered" evidence="10">
    <location>
        <begin position="561"/>
        <end position="637"/>
    </location>
</feature>
<evidence type="ECO:0000256" key="5">
    <source>
        <dbReference type="ARBA" id="ARBA00022701"/>
    </source>
</evidence>
<evidence type="ECO:0000313" key="13">
    <source>
        <dbReference type="Proteomes" id="UP000027265"/>
    </source>
</evidence>
<dbReference type="GO" id="GO:0090307">
    <property type="term" value="P:mitotic spindle assembly"/>
    <property type="evidence" value="ECO:0007669"/>
    <property type="project" value="TreeGrafter"/>
</dbReference>
<feature type="compositionally biased region" description="Pro residues" evidence="10">
    <location>
        <begin position="623"/>
        <end position="632"/>
    </location>
</feature>
<evidence type="ECO:0000256" key="2">
    <source>
        <dbReference type="ARBA" id="ARBA00009549"/>
    </source>
</evidence>
<feature type="domain" description="TOG" evidence="11">
    <location>
        <begin position="16"/>
        <end position="251"/>
    </location>
</feature>
<evidence type="ECO:0000256" key="10">
    <source>
        <dbReference type="SAM" id="MobiDB-lite"/>
    </source>
</evidence>
<keyword evidence="5" id="KW-0493">Microtubule</keyword>
<comment type="similarity">
    <text evidence="2">Belongs to the CLASP family.</text>
</comment>
<dbReference type="GO" id="GO:0031110">
    <property type="term" value="P:regulation of microtubule polymerization or depolymerization"/>
    <property type="evidence" value="ECO:0007669"/>
    <property type="project" value="UniProtKB-ARBA"/>
</dbReference>
<keyword evidence="7" id="KW-0498">Mitosis</keyword>
<evidence type="ECO:0000313" key="12">
    <source>
        <dbReference type="EMBL" id="KDQ57562.1"/>
    </source>
</evidence>
<dbReference type="Gene3D" id="1.25.10.10">
    <property type="entry name" value="Leucine-rich Repeat Variant"/>
    <property type="match status" value="1"/>
</dbReference>
<feature type="compositionally biased region" description="Polar residues" evidence="10">
    <location>
        <begin position="392"/>
        <end position="406"/>
    </location>
</feature>
<proteinExistence type="inferred from homology"/>
<dbReference type="Pfam" id="PF12348">
    <property type="entry name" value="CLASP_N"/>
    <property type="match status" value="1"/>
</dbReference>
<protein>
    <recommendedName>
        <fullName evidence="11">TOG domain-containing protein</fullName>
    </recommendedName>
</protein>
<feature type="compositionally biased region" description="Polar residues" evidence="10">
    <location>
        <begin position="247"/>
        <end position="264"/>
    </location>
</feature>
<dbReference type="PANTHER" id="PTHR21567:SF60">
    <property type="entry name" value="CLASP N-TERMINAL DOMAIN-CONTAINING PROTEIN"/>
    <property type="match status" value="1"/>
</dbReference>
<feature type="repeat" description="HEAT" evidence="9">
    <location>
        <begin position="145"/>
        <end position="183"/>
    </location>
</feature>
<dbReference type="InterPro" id="IPR011989">
    <property type="entry name" value="ARM-like"/>
</dbReference>
<dbReference type="HOGENOM" id="CLU_015717_0_0_1"/>
<feature type="compositionally biased region" description="Pro residues" evidence="10">
    <location>
        <begin position="328"/>
        <end position="342"/>
    </location>
</feature>
<reference evidence="13" key="1">
    <citation type="journal article" date="2014" name="Proc. Natl. Acad. Sci. U.S.A.">
        <title>Extensive sampling of basidiomycete genomes demonstrates inadequacy of the white-rot/brown-rot paradigm for wood decay fungi.</title>
        <authorList>
            <person name="Riley R."/>
            <person name="Salamov A.A."/>
            <person name="Brown D.W."/>
            <person name="Nagy L.G."/>
            <person name="Floudas D."/>
            <person name="Held B.W."/>
            <person name="Levasseur A."/>
            <person name="Lombard V."/>
            <person name="Morin E."/>
            <person name="Otillar R."/>
            <person name="Lindquist E.A."/>
            <person name="Sun H."/>
            <person name="LaButti K.M."/>
            <person name="Schmutz J."/>
            <person name="Jabbour D."/>
            <person name="Luo H."/>
            <person name="Baker S.E."/>
            <person name="Pisabarro A.G."/>
            <person name="Walton J.D."/>
            <person name="Blanchette R.A."/>
            <person name="Henrissat B."/>
            <person name="Martin F."/>
            <person name="Cullen D."/>
            <person name="Hibbett D.S."/>
            <person name="Grigoriev I.V."/>
        </authorList>
    </citation>
    <scope>NUCLEOTIDE SEQUENCE [LARGE SCALE GENOMIC DNA]</scope>
    <source>
        <strain evidence="13">MUCL 33604</strain>
    </source>
</reference>
<feature type="compositionally biased region" description="Polar residues" evidence="10">
    <location>
        <begin position="511"/>
        <end position="524"/>
    </location>
</feature>
<feature type="region of interest" description="Disordered" evidence="10">
    <location>
        <begin position="500"/>
        <end position="524"/>
    </location>
</feature>
<evidence type="ECO:0000256" key="6">
    <source>
        <dbReference type="ARBA" id="ARBA00022737"/>
    </source>
</evidence>
<dbReference type="InterPro" id="IPR021133">
    <property type="entry name" value="HEAT_type_2"/>
</dbReference>
<name>A0A067Q251_9AGAM</name>
<dbReference type="STRING" id="933084.A0A067Q251"/>
<keyword evidence="6" id="KW-0677">Repeat</keyword>
<comment type="subcellular location">
    <subcellularLocation>
        <location evidence="1">Cytoplasm</location>
        <location evidence="1">Cytoskeleton</location>
        <location evidence="1">Spindle</location>
    </subcellularLocation>
</comment>
<dbReference type="InterPro" id="IPR024395">
    <property type="entry name" value="CLASP_N_dom"/>
</dbReference>
<dbReference type="GO" id="GO:0008017">
    <property type="term" value="F:microtubule binding"/>
    <property type="evidence" value="ECO:0007669"/>
    <property type="project" value="TreeGrafter"/>
</dbReference>